<dbReference type="PROSITE" id="PS50293">
    <property type="entry name" value="TPR_REGION"/>
    <property type="match status" value="1"/>
</dbReference>
<keyword evidence="4" id="KW-1185">Reference proteome</keyword>
<dbReference type="PROSITE" id="PS50005">
    <property type="entry name" value="TPR"/>
    <property type="match status" value="1"/>
</dbReference>
<accession>A0ABD3AJD6</accession>
<dbReference type="InterPro" id="IPR019734">
    <property type="entry name" value="TPR_rpt"/>
</dbReference>
<gene>
    <name evidence="3" type="ORF">ACH5RR_010590</name>
</gene>
<feature type="repeat" description="TPR" evidence="2">
    <location>
        <begin position="347"/>
        <end position="380"/>
    </location>
</feature>
<evidence type="ECO:0000313" key="4">
    <source>
        <dbReference type="Proteomes" id="UP001630127"/>
    </source>
</evidence>
<dbReference type="SUPFAM" id="SSF48452">
    <property type="entry name" value="TPR-like"/>
    <property type="match status" value="1"/>
</dbReference>
<organism evidence="3 4">
    <name type="scientific">Cinchona calisaya</name>
    <dbReference type="NCBI Taxonomy" id="153742"/>
    <lineage>
        <taxon>Eukaryota</taxon>
        <taxon>Viridiplantae</taxon>
        <taxon>Streptophyta</taxon>
        <taxon>Embryophyta</taxon>
        <taxon>Tracheophyta</taxon>
        <taxon>Spermatophyta</taxon>
        <taxon>Magnoliopsida</taxon>
        <taxon>eudicotyledons</taxon>
        <taxon>Gunneridae</taxon>
        <taxon>Pentapetalae</taxon>
        <taxon>asterids</taxon>
        <taxon>lamiids</taxon>
        <taxon>Gentianales</taxon>
        <taxon>Rubiaceae</taxon>
        <taxon>Cinchonoideae</taxon>
        <taxon>Cinchoneae</taxon>
        <taxon>Cinchona</taxon>
    </lineage>
</organism>
<evidence type="ECO:0000313" key="3">
    <source>
        <dbReference type="EMBL" id="KAL3531268.1"/>
    </source>
</evidence>
<dbReference type="InterPro" id="IPR051616">
    <property type="entry name" value="Cul2-RING_E3_ligase_SR"/>
</dbReference>
<proteinExistence type="predicted"/>
<sequence>MAKAQAQAQGKGRTLFATLKTAEGCTALHLAASAGKTQMCRYFIQKLNFDVNVTDFQGKTPLYHAILGKHSPTTMYLLENGADVTKSSNKGYTPLHYAAEKGSKEFLKLLISKGAELRANSEAGTPLHCAAAYGNKEALKFLLELNADPSSASPLHFSPLLLSILAESFECMELLLKAGADPNASSMDLTPLCYAASEAEEEMIRHLLKAGADPNIADPSGITPLEHAALNGFSKVVMLLFPVTSCIASYPDWSISGVMKHVRSGEARAQRELKQKELFQLAKEKGGDAYARKDYLDAIYWYSQAVQADPTDEKVLSNRSLCWAQLNEGDPALSDAQACVGLKPDWAKAHYREGVAWKMLKNYDMAVVAFSEALTLDPDNKEIEKAYRYLFYI</sequence>
<dbReference type="SMART" id="SM00028">
    <property type="entry name" value="TPR"/>
    <property type="match status" value="3"/>
</dbReference>
<dbReference type="InterPro" id="IPR011990">
    <property type="entry name" value="TPR-like_helical_dom_sf"/>
</dbReference>
<dbReference type="Pfam" id="PF12796">
    <property type="entry name" value="Ank_2"/>
    <property type="match status" value="3"/>
</dbReference>
<feature type="repeat" description="ANK" evidence="1">
    <location>
        <begin position="57"/>
        <end position="89"/>
    </location>
</feature>
<name>A0ABD3AJD6_9GENT</name>
<feature type="repeat" description="ANK" evidence="1">
    <location>
        <begin position="122"/>
        <end position="154"/>
    </location>
</feature>
<comment type="caution">
    <text evidence="3">The sequence shown here is derived from an EMBL/GenBank/DDBJ whole genome shotgun (WGS) entry which is preliminary data.</text>
</comment>
<evidence type="ECO:0000256" key="1">
    <source>
        <dbReference type="PROSITE-ProRule" id="PRU00023"/>
    </source>
</evidence>
<dbReference type="SMART" id="SM00248">
    <property type="entry name" value="ANK"/>
    <property type="match status" value="7"/>
</dbReference>
<dbReference type="InterPro" id="IPR002110">
    <property type="entry name" value="Ankyrin_rpt"/>
</dbReference>
<dbReference type="Gene3D" id="1.25.40.10">
    <property type="entry name" value="Tetratricopeptide repeat domain"/>
    <property type="match status" value="1"/>
</dbReference>
<dbReference type="PANTHER" id="PTHR46224:SF67">
    <property type="entry name" value="HSP70-HSP90 ORGANIZING PROTEIN 3-LIKE"/>
    <property type="match status" value="1"/>
</dbReference>
<dbReference type="Gene3D" id="1.25.40.20">
    <property type="entry name" value="Ankyrin repeat-containing domain"/>
    <property type="match status" value="1"/>
</dbReference>
<evidence type="ECO:0000256" key="2">
    <source>
        <dbReference type="PROSITE-ProRule" id="PRU00339"/>
    </source>
</evidence>
<dbReference type="PROSITE" id="PS50297">
    <property type="entry name" value="ANK_REP_REGION"/>
    <property type="match status" value="4"/>
</dbReference>
<feature type="repeat" description="ANK" evidence="1">
    <location>
        <begin position="187"/>
        <end position="219"/>
    </location>
</feature>
<dbReference type="PANTHER" id="PTHR46224">
    <property type="entry name" value="ANKYRIN REPEAT FAMILY PROTEIN"/>
    <property type="match status" value="1"/>
</dbReference>
<dbReference type="Pfam" id="PF00515">
    <property type="entry name" value="TPR_1"/>
    <property type="match status" value="1"/>
</dbReference>
<reference evidence="3 4" key="1">
    <citation type="submission" date="2024-11" db="EMBL/GenBank/DDBJ databases">
        <title>A near-complete genome assembly of Cinchona calisaya.</title>
        <authorList>
            <person name="Lian D.C."/>
            <person name="Zhao X.W."/>
            <person name="Wei L."/>
        </authorList>
    </citation>
    <scope>NUCLEOTIDE SEQUENCE [LARGE SCALE GENOMIC DNA]</scope>
    <source>
        <tissue evidence="3">Nenye</tissue>
    </source>
</reference>
<dbReference type="Proteomes" id="UP001630127">
    <property type="component" value="Unassembled WGS sequence"/>
</dbReference>
<keyword evidence="1" id="KW-0040">ANK repeat</keyword>
<dbReference type="PROSITE" id="PS50088">
    <property type="entry name" value="ANK_REPEAT"/>
    <property type="match status" value="4"/>
</dbReference>
<keyword evidence="2" id="KW-0802">TPR repeat</keyword>
<feature type="repeat" description="ANK" evidence="1">
    <location>
        <begin position="90"/>
        <end position="122"/>
    </location>
</feature>
<dbReference type="PRINTS" id="PR01415">
    <property type="entry name" value="ANKYRIN"/>
</dbReference>
<dbReference type="InterPro" id="IPR036770">
    <property type="entry name" value="Ankyrin_rpt-contain_sf"/>
</dbReference>
<dbReference type="EMBL" id="JBJUIK010000004">
    <property type="protein sequence ID" value="KAL3531268.1"/>
    <property type="molecule type" value="Genomic_DNA"/>
</dbReference>
<protein>
    <submittedName>
        <fullName evidence="3">Uncharacterized protein</fullName>
    </submittedName>
</protein>
<dbReference type="SUPFAM" id="SSF48403">
    <property type="entry name" value="Ankyrin repeat"/>
    <property type="match status" value="1"/>
</dbReference>
<dbReference type="AlphaFoldDB" id="A0ABD3AJD6"/>